<comment type="subcellular location">
    <subcellularLocation>
        <location evidence="1">Cell envelope</location>
    </subcellularLocation>
</comment>
<evidence type="ECO:0000313" key="8">
    <source>
        <dbReference type="Proteomes" id="UP000549113"/>
    </source>
</evidence>
<dbReference type="Proteomes" id="UP000549113">
    <property type="component" value="Unassembled WGS sequence"/>
</dbReference>
<dbReference type="PANTHER" id="PTHR42953">
    <property type="entry name" value="HIGH-AFFINITY ZINC UPTAKE SYSTEM PROTEIN ZNUA-RELATED"/>
    <property type="match status" value="1"/>
</dbReference>
<accession>A0AA40SQU4</accession>
<dbReference type="Gene3D" id="3.40.50.1980">
    <property type="entry name" value="Nitrogenase molybdenum iron protein domain"/>
    <property type="match status" value="1"/>
</dbReference>
<evidence type="ECO:0000256" key="5">
    <source>
        <dbReference type="SAM" id="MobiDB-lite"/>
    </source>
</evidence>
<dbReference type="RefSeq" id="WP_183500224.1">
    <property type="nucleotide sequence ID" value="NZ_BAABCO010000004.1"/>
</dbReference>
<feature type="signal peptide" evidence="6">
    <location>
        <begin position="1"/>
        <end position="20"/>
    </location>
</feature>
<feature type="chain" id="PRO_5041432436" evidence="6">
    <location>
        <begin position="21"/>
        <end position="331"/>
    </location>
</feature>
<evidence type="ECO:0000256" key="1">
    <source>
        <dbReference type="ARBA" id="ARBA00004196"/>
    </source>
</evidence>
<dbReference type="GO" id="GO:0046872">
    <property type="term" value="F:metal ion binding"/>
    <property type="evidence" value="ECO:0007669"/>
    <property type="project" value="UniProtKB-KW"/>
</dbReference>
<dbReference type="GO" id="GO:0030313">
    <property type="term" value="C:cell envelope"/>
    <property type="evidence" value="ECO:0007669"/>
    <property type="project" value="UniProtKB-SubCell"/>
</dbReference>
<keyword evidence="8" id="KW-1185">Reference proteome</keyword>
<dbReference type="GO" id="GO:0030001">
    <property type="term" value="P:metal ion transport"/>
    <property type="evidence" value="ECO:0007669"/>
    <property type="project" value="InterPro"/>
</dbReference>
<dbReference type="EMBL" id="JACIFH010000001">
    <property type="protein sequence ID" value="MBB4140735.1"/>
    <property type="molecule type" value="Genomic_DNA"/>
</dbReference>
<dbReference type="Pfam" id="PF01297">
    <property type="entry name" value="ZnuA"/>
    <property type="match status" value="1"/>
</dbReference>
<dbReference type="PANTHER" id="PTHR42953:SF1">
    <property type="entry name" value="METAL-BINDING PROTEIN HI_0362-RELATED"/>
    <property type="match status" value="1"/>
</dbReference>
<dbReference type="SUPFAM" id="SSF53807">
    <property type="entry name" value="Helical backbone' metal receptor"/>
    <property type="match status" value="1"/>
</dbReference>
<dbReference type="InterPro" id="IPR050492">
    <property type="entry name" value="Bact_metal-bind_prot9"/>
</dbReference>
<name>A0AA40SQU4_9MICO</name>
<sequence>MNRRTLAPLVLVATSALALAGCASTAPDAGTDDAVQVVASTNVYGSIAEAIGGDLVDVTAVITSLSQDPHSYEASARDQLTVSRADLIVANGGGYDAFMDDLIDASGTDAVVLSAVTFSHDYPDNAGHDAEPDHDHAEGDDHEHDDAEDHDGHDHIEGFNEHVWYDPHTMAHLAEDIAHELGALDPGNASTYEANAAEFTAGIDEIEAALDDIAAGHQGTQIFVTEPVPLYLTEAAGLVNATPEAFSEAVEEGQDVPPVSLLEALRTIESGDIAVLIANAQTGGAETSQVIDAATAQEIPVLEFTELVPEGETYLTWMGQNVADLAGTLSR</sequence>
<protein>
    <submittedName>
        <fullName evidence="7">Zinc/manganese transport system substrate-binding protein</fullName>
    </submittedName>
</protein>
<comment type="caution">
    <text evidence="7">The sequence shown here is derived from an EMBL/GenBank/DDBJ whole genome shotgun (WGS) entry which is preliminary data.</text>
</comment>
<evidence type="ECO:0000256" key="3">
    <source>
        <dbReference type="ARBA" id="ARBA00022723"/>
    </source>
</evidence>
<dbReference type="PROSITE" id="PS51257">
    <property type="entry name" value="PROKAR_LIPOPROTEIN"/>
    <property type="match status" value="1"/>
</dbReference>
<keyword evidence="2" id="KW-0813">Transport</keyword>
<reference evidence="7 8" key="1">
    <citation type="submission" date="2020-08" db="EMBL/GenBank/DDBJ databases">
        <title>Sequencing the genomes of 1000 actinobacteria strains.</title>
        <authorList>
            <person name="Klenk H.-P."/>
        </authorList>
    </citation>
    <scope>NUCLEOTIDE SEQUENCE [LARGE SCALE GENOMIC DNA]</scope>
    <source>
        <strain evidence="7 8">DSM 19600</strain>
    </source>
</reference>
<keyword evidence="3" id="KW-0479">Metal-binding</keyword>
<proteinExistence type="predicted"/>
<dbReference type="AlphaFoldDB" id="A0AA40SQU4"/>
<feature type="region of interest" description="Disordered" evidence="5">
    <location>
        <begin position="123"/>
        <end position="155"/>
    </location>
</feature>
<keyword evidence="4 6" id="KW-0732">Signal</keyword>
<evidence type="ECO:0000313" key="7">
    <source>
        <dbReference type="EMBL" id="MBB4140735.1"/>
    </source>
</evidence>
<organism evidence="7 8">
    <name type="scientific">Microbacterium invictum</name>
    <dbReference type="NCBI Taxonomy" id="515415"/>
    <lineage>
        <taxon>Bacteria</taxon>
        <taxon>Bacillati</taxon>
        <taxon>Actinomycetota</taxon>
        <taxon>Actinomycetes</taxon>
        <taxon>Micrococcales</taxon>
        <taxon>Microbacteriaceae</taxon>
        <taxon>Microbacterium</taxon>
    </lineage>
</organism>
<evidence type="ECO:0000256" key="4">
    <source>
        <dbReference type="ARBA" id="ARBA00022729"/>
    </source>
</evidence>
<dbReference type="InterPro" id="IPR006127">
    <property type="entry name" value="ZnuA-like"/>
</dbReference>
<evidence type="ECO:0000256" key="6">
    <source>
        <dbReference type="SAM" id="SignalP"/>
    </source>
</evidence>
<evidence type="ECO:0000256" key="2">
    <source>
        <dbReference type="ARBA" id="ARBA00022448"/>
    </source>
</evidence>
<gene>
    <name evidence="7" type="ORF">BKA10_002529</name>
</gene>